<keyword evidence="2" id="KW-0805">Transcription regulation</keyword>
<accession>A0A5C1DN12</accession>
<reference evidence="6 7" key="1">
    <citation type="submission" date="2019-08" db="EMBL/GenBank/DDBJ databases">
        <title>Chromobacterium paludis, a novel bacterium isolated from a Maryland marsh pond.</title>
        <authorList>
            <person name="Blackburn M.B."/>
            <person name="Gundersen-Rindal D.E."/>
        </authorList>
    </citation>
    <scope>NUCLEOTIDE SEQUENCE [LARGE SCALE GENOMIC DNA]</scope>
    <source>
        <strain evidence="7">IIBBL 257-1</strain>
    </source>
</reference>
<evidence type="ECO:0000313" key="7">
    <source>
        <dbReference type="Proteomes" id="UP000322079"/>
    </source>
</evidence>
<keyword evidence="3" id="KW-0238">DNA-binding</keyword>
<feature type="domain" description="HTH lysR-type" evidence="5">
    <location>
        <begin position="1"/>
        <end position="62"/>
    </location>
</feature>
<evidence type="ECO:0000256" key="1">
    <source>
        <dbReference type="ARBA" id="ARBA00009437"/>
    </source>
</evidence>
<dbReference type="Gene3D" id="3.40.190.290">
    <property type="match status" value="1"/>
</dbReference>
<name>A0A5C1DN12_9NEIS</name>
<dbReference type="Gene3D" id="1.10.10.10">
    <property type="entry name" value="Winged helix-like DNA-binding domain superfamily/Winged helix DNA-binding domain"/>
    <property type="match status" value="1"/>
</dbReference>
<dbReference type="InterPro" id="IPR036388">
    <property type="entry name" value="WH-like_DNA-bd_sf"/>
</dbReference>
<dbReference type="GO" id="GO:0006351">
    <property type="term" value="P:DNA-templated transcription"/>
    <property type="evidence" value="ECO:0007669"/>
    <property type="project" value="TreeGrafter"/>
</dbReference>
<dbReference type="InterPro" id="IPR036390">
    <property type="entry name" value="WH_DNA-bd_sf"/>
</dbReference>
<evidence type="ECO:0000259" key="5">
    <source>
        <dbReference type="PROSITE" id="PS50931"/>
    </source>
</evidence>
<dbReference type="SUPFAM" id="SSF53850">
    <property type="entry name" value="Periplasmic binding protein-like II"/>
    <property type="match status" value="1"/>
</dbReference>
<organism evidence="6 7">
    <name type="scientific">Chromobacterium paludis</name>
    <dbReference type="NCBI Taxonomy" id="2605945"/>
    <lineage>
        <taxon>Bacteria</taxon>
        <taxon>Pseudomonadati</taxon>
        <taxon>Pseudomonadota</taxon>
        <taxon>Betaproteobacteria</taxon>
        <taxon>Neisseriales</taxon>
        <taxon>Chromobacteriaceae</taxon>
        <taxon>Chromobacterium</taxon>
    </lineage>
</organism>
<dbReference type="RefSeq" id="WP_149299173.1">
    <property type="nucleotide sequence ID" value="NZ_CP043473.1"/>
</dbReference>
<dbReference type="GO" id="GO:0003700">
    <property type="term" value="F:DNA-binding transcription factor activity"/>
    <property type="evidence" value="ECO:0007669"/>
    <property type="project" value="InterPro"/>
</dbReference>
<proteinExistence type="inferred from homology"/>
<evidence type="ECO:0000256" key="4">
    <source>
        <dbReference type="ARBA" id="ARBA00023163"/>
    </source>
</evidence>
<dbReference type="PROSITE" id="PS50931">
    <property type="entry name" value="HTH_LYSR"/>
    <property type="match status" value="1"/>
</dbReference>
<dbReference type="AlphaFoldDB" id="A0A5C1DN12"/>
<gene>
    <name evidence="6" type="ORF">FYK34_18810</name>
</gene>
<keyword evidence="7" id="KW-1185">Reference proteome</keyword>
<dbReference type="Proteomes" id="UP000322079">
    <property type="component" value="Chromosome"/>
</dbReference>
<comment type="similarity">
    <text evidence="1">Belongs to the LysR transcriptional regulatory family.</text>
</comment>
<evidence type="ECO:0000256" key="3">
    <source>
        <dbReference type="ARBA" id="ARBA00023125"/>
    </source>
</evidence>
<evidence type="ECO:0000313" key="6">
    <source>
        <dbReference type="EMBL" id="QEL57477.1"/>
    </source>
</evidence>
<keyword evidence="4" id="KW-0804">Transcription</keyword>
<dbReference type="PANTHER" id="PTHR30537:SF66">
    <property type="entry name" value="IRON-REGULATED VIRULENCE REGULATORY PROTEIN IRGB"/>
    <property type="match status" value="1"/>
</dbReference>
<dbReference type="SUPFAM" id="SSF46785">
    <property type="entry name" value="Winged helix' DNA-binding domain"/>
    <property type="match status" value="1"/>
</dbReference>
<dbReference type="InterPro" id="IPR000847">
    <property type="entry name" value="LysR_HTH_N"/>
</dbReference>
<dbReference type="GO" id="GO:0043565">
    <property type="term" value="F:sequence-specific DNA binding"/>
    <property type="evidence" value="ECO:0007669"/>
    <property type="project" value="TreeGrafter"/>
</dbReference>
<dbReference type="CDD" id="cd08422">
    <property type="entry name" value="PBP2_CrgA_like"/>
    <property type="match status" value="1"/>
</dbReference>
<protein>
    <submittedName>
        <fullName evidence="6">LysR family transcriptional regulator</fullName>
    </submittedName>
</protein>
<sequence length="306" mass="34296">MNAARYAEHLAIFVEVARGGSFSAVARRHGATPSTITRKIDMLEEFVGTNLLIRSTRALMLTEAGEALFARGVNVLDTLTDIHNEIIALSDSMYGTLRISCLPTFGKLHVLPWLADLQQRHPSLRIDLDLTERLTNPSVERLDAAIRIGKLKDSSLFAKQIGTQRWVICASPDYLRQRGYPSDLEDLRRLRLIDKLHDPHSMCWRRLVEKGHIDQIEAAFRCDDFEAMRQAALRGLGAAFLPDWVIAQDLAAGALIRLFDDPEGREEGIHLVRALPKMSAKLEVFHQALSNHLEHVHTSGRLSVSG</sequence>
<dbReference type="KEGG" id="chrm:FYK34_18810"/>
<dbReference type="InterPro" id="IPR058163">
    <property type="entry name" value="LysR-type_TF_proteobact-type"/>
</dbReference>
<dbReference type="InterPro" id="IPR005119">
    <property type="entry name" value="LysR_subst-bd"/>
</dbReference>
<dbReference type="EMBL" id="CP043473">
    <property type="protein sequence ID" value="QEL57477.1"/>
    <property type="molecule type" value="Genomic_DNA"/>
</dbReference>
<dbReference type="Pfam" id="PF00126">
    <property type="entry name" value="HTH_1"/>
    <property type="match status" value="1"/>
</dbReference>
<dbReference type="PANTHER" id="PTHR30537">
    <property type="entry name" value="HTH-TYPE TRANSCRIPTIONAL REGULATOR"/>
    <property type="match status" value="1"/>
</dbReference>
<dbReference type="Pfam" id="PF03466">
    <property type="entry name" value="LysR_substrate"/>
    <property type="match status" value="1"/>
</dbReference>
<evidence type="ECO:0000256" key="2">
    <source>
        <dbReference type="ARBA" id="ARBA00023015"/>
    </source>
</evidence>